<protein>
    <submittedName>
        <fullName evidence="2">Uncharacterized protein</fullName>
    </submittedName>
</protein>
<dbReference type="Proteomes" id="UP000286045">
    <property type="component" value="Unassembled WGS sequence"/>
</dbReference>
<reference evidence="2 3" key="1">
    <citation type="submission" date="2018-12" db="EMBL/GenBank/DDBJ databases">
        <title>Draft genome sequence of Xylaria grammica IHI A82.</title>
        <authorList>
            <person name="Buettner E."/>
            <person name="Kellner H."/>
        </authorList>
    </citation>
    <scope>NUCLEOTIDE SEQUENCE [LARGE SCALE GENOMIC DNA]</scope>
    <source>
        <strain evidence="2 3">IHI A82</strain>
    </source>
</reference>
<dbReference type="InterPro" id="IPR027973">
    <property type="entry name" value="FSAF1-like"/>
</dbReference>
<evidence type="ECO:0000256" key="1">
    <source>
        <dbReference type="SAM" id="MobiDB-lite"/>
    </source>
</evidence>
<feature type="region of interest" description="Disordered" evidence="1">
    <location>
        <begin position="110"/>
        <end position="142"/>
    </location>
</feature>
<feature type="compositionally biased region" description="Polar residues" evidence="1">
    <location>
        <begin position="45"/>
        <end position="59"/>
    </location>
</feature>
<dbReference type="GO" id="GO:0005730">
    <property type="term" value="C:nucleolus"/>
    <property type="evidence" value="ECO:0007669"/>
    <property type="project" value="TreeGrafter"/>
</dbReference>
<proteinExistence type="predicted"/>
<organism evidence="2 3">
    <name type="scientific">Xylaria grammica</name>
    <dbReference type="NCBI Taxonomy" id="363999"/>
    <lineage>
        <taxon>Eukaryota</taxon>
        <taxon>Fungi</taxon>
        <taxon>Dikarya</taxon>
        <taxon>Ascomycota</taxon>
        <taxon>Pezizomycotina</taxon>
        <taxon>Sordariomycetes</taxon>
        <taxon>Xylariomycetidae</taxon>
        <taxon>Xylariales</taxon>
        <taxon>Xylariaceae</taxon>
        <taxon>Xylaria</taxon>
    </lineage>
</organism>
<dbReference type="InterPro" id="IPR053030">
    <property type="entry name" value="Ribosomal_biogenesis_FAF1-like"/>
</dbReference>
<dbReference type="GO" id="GO:0000462">
    <property type="term" value="P:maturation of SSU-rRNA from tricistronic rRNA transcript (SSU-rRNA, 5.8S rRNA, LSU-rRNA)"/>
    <property type="evidence" value="ECO:0007669"/>
    <property type="project" value="TreeGrafter"/>
</dbReference>
<accession>A0A439DBL5</accession>
<dbReference type="PANTHER" id="PTHR28096:SF1">
    <property type="entry name" value="PROTEIN FAF1"/>
    <property type="match status" value="1"/>
</dbReference>
<dbReference type="AlphaFoldDB" id="A0A439DBL5"/>
<feature type="compositionally biased region" description="Low complexity" evidence="1">
    <location>
        <begin position="60"/>
        <end position="75"/>
    </location>
</feature>
<feature type="region of interest" description="Disordered" evidence="1">
    <location>
        <begin position="238"/>
        <end position="264"/>
    </location>
</feature>
<comment type="caution">
    <text evidence="2">The sequence shown here is derived from an EMBL/GenBank/DDBJ whole genome shotgun (WGS) entry which is preliminary data.</text>
</comment>
<dbReference type="EMBL" id="RYZI01000069">
    <property type="protein sequence ID" value="RWA11799.1"/>
    <property type="molecule type" value="Genomic_DNA"/>
</dbReference>
<gene>
    <name evidence="2" type="ORF">EKO27_g3296</name>
</gene>
<dbReference type="Pfam" id="PF15375">
    <property type="entry name" value="FSAF1"/>
    <property type="match status" value="1"/>
</dbReference>
<name>A0A439DBL5_9PEZI</name>
<keyword evidence="3" id="KW-1185">Reference proteome</keyword>
<feature type="region of interest" description="Disordered" evidence="1">
    <location>
        <begin position="39"/>
        <end position="91"/>
    </location>
</feature>
<dbReference type="PANTHER" id="PTHR28096">
    <property type="entry name" value="PROTEIN FAF1"/>
    <property type="match status" value="1"/>
</dbReference>
<dbReference type="STRING" id="363999.A0A439DBL5"/>
<evidence type="ECO:0000313" key="2">
    <source>
        <dbReference type="EMBL" id="RWA11799.1"/>
    </source>
</evidence>
<sequence>MATILGKRKSRMQKADLSVSHEEVQAKLARFFEAEFKPLVPIAKPTSTPEPQIEQENPTSNSDDSGDDSWNGLSGDEAEDESSTPSTVVEVVSHTDTYSVVTNALDKRESRAWLSSRPPIPASDATTSSKNKKVKETTAEEDAPSLLKNDLALQRLLAESHLFSSAAVGRGDSGDATEHVGRNRHLATDLRLSALGSKTSIYKQAKMPMSFRKGIQAAASGRESKRRVEARENGIVLERPGAPNLGKKASKGKRNGSSGAIDAPAVGRMNNGMLKLSKKDISDIEGSGYRKGALASDDNADRLSNIPQIDDSRWLWATTYLVYPSFLIISVRASNYGALTK</sequence>
<evidence type="ECO:0000313" key="3">
    <source>
        <dbReference type="Proteomes" id="UP000286045"/>
    </source>
</evidence>